<sequence>MSQTETTSSGDRGKEYEKKMKEQYEGVESKASKQYNELEDKSNDRLQMEKLLKQARESLEAFMGPDVGIEKQIPITVLEKAKGIVFMTIFKAGLGVGGEMGSGVVLSRVSDGSWSPPLAIGMKKKLSFVFSFSNVQQRKKWTTVSQSFFFLSLIKKHV</sequence>
<evidence type="ECO:0000313" key="3">
    <source>
        <dbReference type="Proteomes" id="UP000023152"/>
    </source>
</evidence>
<keyword evidence="3" id="KW-1185">Reference proteome</keyword>
<organism evidence="2 3">
    <name type="scientific">Reticulomyxa filosa</name>
    <dbReference type="NCBI Taxonomy" id="46433"/>
    <lineage>
        <taxon>Eukaryota</taxon>
        <taxon>Sar</taxon>
        <taxon>Rhizaria</taxon>
        <taxon>Retaria</taxon>
        <taxon>Foraminifera</taxon>
        <taxon>Monothalamids</taxon>
        <taxon>Reticulomyxidae</taxon>
        <taxon>Reticulomyxa</taxon>
    </lineage>
</organism>
<reference evidence="2 3" key="1">
    <citation type="journal article" date="2013" name="Curr. Biol.">
        <title>The Genome of the Foraminiferan Reticulomyxa filosa.</title>
        <authorList>
            <person name="Glockner G."/>
            <person name="Hulsmann N."/>
            <person name="Schleicher M."/>
            <person name="Noegel A.A."/>
            <person name="Eichinger L."/>
            <person name="Gallinger C."/>
            <person name="Pawlowski J."/>
            <person name="Sierra R."/>
            <person name="Euteneuer U."/>
            <person name="Pillet L."/>
            <person name="Moustafa A."/>
            <person name="Platzer M."/>
            <person name="Groth M."/>
            <person name="Szafranski K."/>
            <person name="Schliwa M."/>
        </authorList>
    </citation>
    <scope>NUCLEOTIDE SEQUENCE [LARGE SCALE GENOMIC DNA]</scope>
</reference>
<proteinExistence type="predicted"/>
<dbReference type="OrthoDB" id="443981at2759"/>
<dbReference type="EMBL" id="ASPP01022436">
    <property type="protein sequence ID" value="ETO11472.1"/>
    <property type="molecule type" value="Genomic_DNA"/>
</dbReference>
<feature type="region of interest" description="Disordered" evidence="1">
    <location>
        <begin position="1"/>
        <end position="42"/>
    </location>
</feature>
<feature type="compositionally biased region" description="Basic and acidic residues" evidence="1">
    <location>
        <begin position="11"/>
        <end position="42"/>
    </location>
</feature>
<dbReference type="Proteomes" id="UP000023152">
    <property type="component" value="Unassembled WGS sequence"/>
</dbReference>
<dbReference type="AlphaFoldDB" id="X6MDH7"/>
<name>X6MDH7_RETFI</name>
<dbReference type="PANTHER" id="PTHR15629:SF2">
    <property type="entry name" value="SH3 DOMAIN-CONTAINING YSC84-LIKE PROTEIN 1"/>
    <property type="match status" value="1"/>
</dbReference>
<protein>
    <submittedName>
        <fullName evidence="2">Uncharacterized protein</fullName>
    </submittedName>
</protein>
<feature type="compositionally biased region" description="Polar residues" evidence="1">
    <location>
        <begin position="1"/>
        <end position="10"/>
    </location>
</feature>
<dbReference type="InterPro" id="IPR051702">
    <property type="entry name" value="SH3_domain_YSC84-like"/>
</dbReference>
<comment type="caution">
    <text evidence="2">The sequence shown here is derived from an EMBL/GenBank/DDBJ whole genome shotgun (WGS) entry which is preliminary data.</text>
</comment>
<dbReference type="GO" id="GO:0035091">
    <property type="term" value="F:phosphatidylinositol binding"/>
    <property type="evidence" value="ECO:0007669"/>
    <property type="project" value="TreeGrafter"/>
</dbReference>
<evidence type="ECO:0000313" key="2">
    <source>
        <dbReference type="EMBL" id="ETO11472.1"/>
    </source>
</evidence>
<gene>
    <name evidence="2" type="ORF">RFI_25905</name>
</gene>
<evidence type="ECO:0000256" key="1">
    <source>
        <dbReference type="SAM" id="MobiDB-lite"/>
    </source>
</evidence>
<accession>X6MDH7</accession>
<dbReference type="PANTHER" id="PTHR15629">
    <property type="entry name" value="SH3YL1 PROTEIN"/>
    <property type="match status" value="1"/>
</dbReference>